<evidence type="ECO:0000256" key="4">
    <source>
        <dbReference type="ARBA" id="ARBA00022547"/>
    </source>
</evidence>
<dbReference type="InterPro" id="IPR000568">
    <property type="entry name" value="ATP_synth_F0_asu"/>
</dbReference>
<comment type="subcellular location">
    <subcellularLocation>
        <location evidence="1">Membrane</location>
        <topology evidence="1">Multi-pass membrane protein</topology>
    </subcellularLocation>
</comment>
<evidence type="ECO:0000256" key="2">
    <source>
        <dbReference type="ARBA" id="ARBA00006810"/>
    </source>
</evidence>
<keyword evidence="7 11" id="KW-1133">Transmembrane helix</keyword>
<dbReference type="GO" id="GO:0046933">
    <property type="term" value="F:proton-transporting ATP synthase activity, rotational mechanism"/>
    <property type="evidence" value="ECO:0007669"/>
    <property type="project" value="TreeGrafter"/>
</dbReference>
<keyword evidence="8" id="KW-0406">Ion transport</keyword>
<evidence type="ECO:0000256" key="5">
    <source>
        <dbReference type="ARBA" id="ARBA00022692"/>
    </source>
</evidence>
<dbReference type="PANTHER" id="PTHR42823">
    <property type="entry name" value="ATP SYNTHASE SUBUNIT A, CHLOROPLASTIC"/>
    <property type="match status" value="1"/>
</dbReference>
<dbReference type="SUPFAM" id="SSF81336">
    <property type="entry name" value="F1F0 ATP synthase subunit A"/>
    <property type="match status" value="1"/>
</dbReference>
<dbReference type="AlphaFoldDB" id="A0A2M6WJN7"/>
<reference evidence="13" key="1">
    <citation type="submission" date="2017-09" db="EMBL/GenBank/DDBJ databases">
        <title>Depth-based differentiation of microbial function through sediment-hosted aquifers and enrichment of novel symbionts in the deep terrestrial subsurface.</title>
        <authorList>
            <person name="Probst A.J."/>
            <person name="Ladd B."/>
            <person name="Jarett J.K."/>
            <person name="Geller-Mcgrath D.E."/>
            <person name="Sieber C.M.K."/>
            <person name="Emerson J.B."/>
            <person name="Anantharaman K."/>
            <person name="Thomas B.C."/>
            <person name="Malmstrom R."/>
            <person name="Stieglmeier M."/>
            <person name="Klingl A."/>
            <person name="Woyke T."/>
            <person name="Ryan C.M."/>
            <person name="Banfield J.F."/>
        </authorList>
    </citation>
    <scope>NUCLEOTIDE SEQUENCE [LARGE SCALE GENOMIC DNA]</scope>
</reference>
<dbReference type="EMBL" id="PFAY01000020">
    <property type="protein sequence ID" value="PIT93002.1"/>
    <property type="molecule type" value="Genomic_DNA"/>
</dbReference>
<protein>
    <submittedName>
        <fullName evidence="12">ATP synthase subunit A</fullName>
    </submittedName>
</protein>
<keyword evidence="10" id="KW-0066">ATP synthesis</keyword>
<dbReference type="GO" id="GO:0045259">
    <property type="term" value="C:proton-transporting ATP synthase complex"/>
    <property type="evidence" value="ECO:0007669"/>
    <property type="project" value="UniProtKB-KW"/>
</dbReference>
<evidence type="ECO:0000256" key="3">
    <source>
        <dbReference type="ARBA" id="ARBA00022448"/>
    </source>
</evidence>
<keyword evidence="5 11" id="KW-0812">Transmembrane</keyword>
<evidence type="ECO:0000256" key="1">
    <source>
        <dbReference type="ARBA" id="ARBA00004141"/>
    </source>
</evidence>
<gene>
    <name evidence="12" type="ORF">COU06_02275</name>
</gene>
<dbReference type="GO" id="GO:0042777">
    <property type="term" value="P:proton motive force-driven plasma membrane ATP synthesis"/>
    <property type="evidence" value="ECO:0007669"/>
    <property type="project" value="TreeGrafter"/>
</dbReference>
<dbReference type="GO" id="GO:0005886">
    <property type="term" value="C:plasma membrane"/>
    <property type="evidence" value="ECO:0007669"/>
    <property type="project" value="TreeGrafter"/>
</dbReference>
<feature type="non-terminal residue" evidence="12">
    <location>
        <position position="1"/>
    </location>
</feature>
<evidence type="ECO:0000256" key="11">
    <source>
        <dbReference type="SAM" id="Phobius"/>
    </source>
</evidence>
<name>A0A2M6WJN7_9BACT</name>
<evidence type="ECO:0000313" key="12">
    <source>
        <dbReference type="EMBL" id="PIT93002.1"/>
    </source>
</evidence>
<evidence type="ECO:0000256" key="9">
    <source>
        <dbReference type="ARBA" id="ARBA00023136"/>
    </source>
</evidence>
<comment type="similarity">
    <text evidence="2">Belongs to the ATPase A chain family.</text>
</comment>
<dbReference type="InterPro" id="IPR045082">
    <property type="entry name" value="ATP_syn_F0_a_bact/chloroplast"/>
</dbReference>
<evidence type="ECO:0000256" key="8">
    <source>
        <dbReference type="ARBA" id="ARBA00023065"/>
    </source>
</evidence>
<keyword evidence="9 11" id="KW-0472">Membrane</keyword>
<sequence>FINPFKDPIGSFIGVLEIVSEIAKMISFSFRLFGNIFAGEVLLLIVTFLMPYGAPLPFMFLELFVGLVQGLVFAILTLVFIQIATVEHH</sequence>
<dbReference type="InterPro" id="IPR023011">
    <property type="entry name" value="ATP_synth_F0_asu_AS"/>
</dbReference>
<feature type="transmembrane region" description="Helical" evidence="11">
    <location>
        <begin position="32"/>
        <end position="52"/>
    </location>
</feature>
<dbReference type="PROSITE" id="PS00449">
    <property type="entry name" value="ATPASE_A"/>
    <property type="match status" value="1"/>
</dbReference>
<keyword evidence="4" id="KW-0138">CF(0)</keyword>
<evidence type="ECO:0000313" key="13">
    <source>
        <dbReference type="Proteomes" id="UP000229112"/>
    </source>
</evidence>
<evidence type="ECO:0000256" key="7">
    <source>
        <dbReference type="ARBA" id="ARBA00022989"/>
    </source>
</evidence>
<dbReference type="Gene3D" id="1.20.120.220">
    <property type="entry name" value="ATP synthase, F0 complex, subunit A"/>
    <property type="match status" value="1"/>
</dbReference>
<organism evidence="12 13">
    <name type="scientific">Candidatus Harrisonbacteria bacterium CG10_big_fil_rev_8_21_14_0_10_38_8</name>
    <dbReference type="NCBI Taxonomy" id="1974582"/>
    <lineage>
        <taxon>Bacteria</taxon>
        <taxon>Candidatus Harrisoniibacteriota</taxon>
    </lineage>
</organism>
<evidence type="ECO:0000256" key="6">
    <source>
        <dbReference type="ARBA" id="ARBA00022781"/>
    </source>
</evidence>
<comment type="caution">
    <text evidence="12">The sequence shown here is derived from an EMBL/GenBank/DDBJ whole genome shotgun (WGS) entry which is preliminary data.</text>
</comment>
<keyword evidence="3" id="KW-0813">Transport</keyword>
<keyword evidence="6" id="KW-0375">Hydrogen ion transport</keyword>
<dbReference type="InterPro" id="IPR035908">
    <property type="entry name" value="F0_ATP_A_sf"/>
</dbReference>
<evidence type="ECO:0000256" key="10">
    <source>
        <dbReference type="ARBA" id="ARBA00023310"/>
    </source>
</evidence>
<dbReference type="Proteomes" id="UP000229112">
    <property type="component" value="Unassembled WGS sequence"/>
</dbReference>
<accession>A0A2M6WJN7</accession>
<dbReference type="PRINTS" id="PR00123">
    <property type="entry name" value="ATPASEA"/>
</dbReference>
<dbReference type="Pfam" id="PF00119">
    <property type="entry name" value="ATP-synt_A"/>
    <property type="match status" value="1"/>
</dbReference>
<proteinExistence type="inferred from homology"/>
<feature type="transmembrane region" description="Helical" evidence="11">
    <location>
        <begin position="58"/>
        <end position="81"/>
    </location>
</feature>
<dbReference type="PANTHER" id="PTHR42823:SF3">
    <property type="entry name" value="ATP SYNTHASE SUBUNIT A, CHLOROPLASTIC"/>
    <property type="match status" value="1"/>
</dbReference>